<evidence type="ECO:0000313" key="2">
    <source>
        <dbReference type="Proteomes" id="UP000308197"/>
    </source>
</evidence>
<dbReference type="Proteomes" id="UP000308197">
    <property type="component" value="Unassembled WGS sequence"/>
</dbReference>
<organism evidence="1 2">
    <name type="scientific">Polyporus arcularius HHB13444</name>
    <dbReference type="NCBI Taxonomy" id="1314778"/>
    <lineage>
        <taxon>Eukaryota</taxon>
        <taxon>Fungi</taxon>
        <taxon>Dikarya</taxon>
        <taxon>Basidiomycota</taxon>
        <taxon>Agaricomycotina</taxon>
        <taxon>Agaricomycetes</taxon>
        <taxon>Polyporales</taxon>
        <taxon>Polyporaceae</taxon>
        <taxon>Polyporus</taxon>
    </lineage>
</organism>
<name>A0A5C3P7M3_9APHY</name>
<protein>
    <submittedName>
        <fullName evidence="1">Uncharacterized protein</fullName>
    </submittedName>
</protein>
<evidence type="ECO:0000313" key="1">
    <source>
        <dbReference type="EMBL" id="TFK85676.1"/>
    </source>
</evidence>
<feature type="non-terminal residue" evidence="1">
    <location>
        <position position="1"/>
    </location>
</feature>
<gene>
    <name evidence="1" type="ORF">K466DRAFT_587917</name>
</gene>
<accession>A0A5C3P7M3</accession>
<keyword evidence="2" id="KW-1185">Reference proteome</keyword>
<dbReference type="EMBL" id="ML211240">
    <property type="protein sequence ID" value="TFK85676.1"/>
    <property type="molecule type" value="Genomic_DNA"/>
</dbReference>
<sequence length="54" mass="5848">APWPFNFTGCLPEGVFSLGLALSGRWLLCCLVAGSRAVCRSYQCSQMPLALRIS</sequence>
<proteinExistence type="predicted"/>
<reference evidence="1 2" key="1">
    <citation type="journal article" date="2019" name="Nat. Ecol. Evol.">
        <title>Megaphylogeny resolves global patterns of mushroom evolution.</title>
        <authorList>
            <person name="Varga T."/>
            <person name="Krizsan K."/>
            <person name="Foldi C."/>
            <person name="Dima B."/>
            <person name="Sanchez-Garcia M."/>
            <person name="Sanchez-Ramirez S."/>
            <person name="Szollosi G.J."/>
            <person name="Szarkandi J.G."/>
            <person name="Papp V."/>
            <person name="Albert L."/>
            <person name="Andreopoulos W."/>
            <person name="Angelini C."/>
            <person name="Antonin V."/>
            <person name="Barry K.W."/>
            <person name="Bougher N.L."/>
            <person name="Buchanan P."/>
            <person name="Buyck B."/>
            <person name="Bense V."/>
            <person name="Catcheside P."/>
            <person name="Chovatia M."/>
            <person name="Cooper J."/>
            <person name="Damon W."/>
            <person name="Desjardin D."/>
            <person name="Finy P."/>
            <person name="Geml J."/>
            <person name="Haridas S."/>
            <person name="Hughes K."/>
            <person name="Justo A."/>
            <person name="Karasinski D."/>
            <person name="Kautmanova I."/>
            <person name="Kiss B."/>
            <person name="Kocsube S."/>
            <person name="Kotiranta H."/>
            <person name="LaButti K.M."/>
            <person name="Lechner B.E."/>
            <person name="Liimatainen K."/>
            <person name="Lipzen A."/>
            <person name="Lukacs Z."/>
            <person name="Mihaltcheva S."/>
            <person name="Morgado L.N."/>
            <person name="Niskanen T."/>
            <person name="Noordeloos M.E."/>
            <person name="Ohm R.A."/>
            <person name="Ortiz-Santana B."/>
            <person name="Ovrebo C."/>
            <person name="Racz N."/>
            <person name="Riley R."/>
            <person name="Savchenko A."/>
            <person name="Shiryaev A."/>
            <person name="Soop K."/>
            <person name="Spirin V."/>
            <person name="Szebenyi C."/>
            <person name="Tomsovsky M."/>
            <person name="Tulloss R.E."/>
            <person name="Uehling J."/>
            <person name="Grigoriev I.V."/>
            <person name="Vagvolgyi C."/>
            <person name="Papp T."/>
            <person name="Martin F.M."/>
            <person name="Miettinen O."/>
            <person name="Hibbett D.S."/>
            <person name="Nagy L.G."/>
        </authorList>
    </citation>
    <scope>NUCLEOTIDE SEQUENCE [LARGE SCALE GENOMIC DNA]</scope>
    <source>
        <strain evidence="1 2">HHB13444</strain>
    </source>
</reference>
<dbReference type="AlphaFoldDB" id="A0A5C3P7M3"/>
<dbReference type="InParanoid" id="A0A5C3P7M3"/>